<proteinExistence type="predicted"/>
<evidence type="ECO:0000313" key="5">
    <source>
        <dbReference type="Proteomes" id="UP000494206"/>
    </source>
</evidence>
<evidence type="ECO:0000259" key="2">
    <source>
        <dbReference type="PROSITE" id="PS50076"/>
    </source>
</evidence>
<sequence length="1319" mass="147800">MSDGQRSSNPLEKWSQQATTSAFGLMESLKGQGSSLAKNLKMFGKTLMKESGSSSSLKTPQEHRDDDIRLTWLTNRLVLADTMHNSKEGLLKAEKAVVREMVDCQPYVVVNVHSEPLRLDGYAKSIHIPLGISQKGGLPHQPFIRALIPLLNEFCLLTNDAAIVIFGLDENVVVTAAFCLIASRSVGNFNEFMSDSLQTRYERLPTTYRNFLEQTLDFVKLCSFFEKPSIGVVLDHIVLEPGNACIDGDVYVAISQGVMQLKVFEFATNRCRNEYGQFVFPISGFEIADDAVVFVGEKGNAIPLLTCRFNTQLLDSNDTDIVITAAEMDVSRMIAQPVQDLRMILNFSTRRVPTLNNMQFYRYKLLCVRNESELGGYQQTYGTLDSDEESPIHRNRRSTPKNEKKSTNNGEGGSFFETLQFNDSQPAREERLLDDDHVLLSGMTLNDEKTFGNVEMGFANETPILSAPTPLHSEGVPSRASPTPAIDDLLGLGSSVSNESQNLTANSSTSINQSNSSSNLGDFDFGLPLNPTSSSPNTRPSPQQPEFNDLLGGFSPLRPTLNNVTPPNSLNSSATNSKPVSAVNSQSDFEAFLANYPEKQHPQEPQPPSAASNPAAHQTRTQGISSQKQQYKPAFGDASTTTGKVSVDAFSDLLNQGGFKPTQRENQKQSIGALLNAQQAKNLTPEEIKIRDWTQGKERNIRALLCSLQNVLWEGAGRWNQPSMADLLTPDQIKKQYRKACLVVHPDKLTGSPHLTLARMIFTELNDAYNKHKMADLFKLDDKKVRDMLLRADGRAKLSDMYKKDGVRTIFVRAADGDWVQYLKVACEFCLTLLSMGPGGHIKKHFERCKKRKIDEENNEEGEESEQPRAKSHKITEFTEKKYKVQELNKIKEAISRYCLRSGRSFNSLASQPMKQFIIDITNALIGGFGETAMEQLPCRLTIQKNTENLAKDLIEETFKNLELFRGKRLNLVIDHGKLVCNYLSVYGSYVDDNFLLCVVPMAFIPSIDGKSGKETAKLIVERFHEYGWTKEEVLACRVTADGALKTLGDYFQSYIRCVNHSLNLLAAKAITPFEKHAKDLFHLRPHLEKVHEVLRHAKVIASGVRSNCTMCQLMTRHPSLPIETRWMSNLKCLKDIMDLRNEIEQRSSMLPLAARQALSSISVDLFPVATSILAVLGPLLEYNTLFQTQTAISLHLVLPTYKHVKLQWEKFKSNSNENFDPETMDLEVSQAIAEAGLLALPIYYSEFNDIHYAAVLLYSQEYVDLTEVESVECYWKRKRQEFPNLFEAACYVFGVIPSEAVLIVLGTQIAQKFPNKIY</sequence>
<dbReference type="Gene3D" id="1.10.287.110">
    <property type="entry name" value="DnaJ domain"/>
    <property type="match status" value="1"/>
</dbReference>
<dbReference type="InterPro" id="IPR001623">
    <property type="entry name" value="DnaJ_domain"/>
</dbReference>
<dbReference type="FunFam" id="1.10.287.110:FF:000002">
    <property type="entry name" value="putative tyrosine-protein phosphatase auxilin isoform X2"/>
    <property type="match status" value="1"/>
</dbReference>
<feature type="domain" description="Integrase catalytic" evidence="3">
    <location>
        <begin position="909"/>
        <end position="1081"/>
    </location>
</feature>
<dbReference type="PROSITE" id="PS50994">
    <property type="entry name" value="INTEGRASE"/>
    <property type="match status" value="1"/>
</dbReference>
<feature type="compositionally biased region" description="Low complexity" evidence="1">
    <location>
        <begin position="527"/>
        <end position="545"/>
    </location>
</feature>
<keyword evidence="5" id="KW-1185">Reference proteome</keyword>
<dbReference type="EMBL" id="CADEPM010000001">
    <property type="protein sequence ID" value="CAB3396959.1"/>
    <property type="molecule type" value="Genomic_DNA"/>
</dbReference>
<feature type="compositionally biased region" description="Polar residues" evidence="1">
    <location>
        <begin position="619"/>
        <end position="630"/>
    </location>
</feature>
<feature type="region of interest" description="Disordered" evidence="1">
    <location>
        <begin position="465"/>
        <end position="582"/>
    </location>
</feature>
<feature type="compositionally biased region" description="Low complexity" evidence="1">
    <location>
        <begin position="609"/>
        <end position="618"/>
    </location>
</feature>
<evidence type="ECO:0008006" key="6">
    <source>
        <dbReference type="Google" id="ProtNLM"/>
    </source>
</evidence>
<dbReference type="InterPro" id="IPR012337">
    <property type="entry name" value="RNaseH-like_sf"/>
</dbReference>
<comment type="caution">
    <text evidence="4">The sequence shown here is derived from an EMBL/GenBank/DDBJ whole genome shotgun (WGS) entry which is preliminary data.</text>
</comment>
<dbReference type="InterPro" id="IPR036869">
    <property type="entry name" value="J_dom_sf"/>
</dbReference>
<feature type="compositionally biased region" description="Polar residues" evidence="1">
    <location>
        <begin position="494"/>
        <end position="505"/>
    </location>
</feature>
<protein>
    <recommendedName>
        <fullName evidence="6">J domain-containing protein</fullName>
    </recommendedName>
</protein>
<feature type="compositionally biased region" description="Low complexity" evidence="1">
    <location>
        <begin position="506"/>
        <end position="519"/>
    </location>
</feature>
<feature type="domain" description="J" evidence="2">
    <location>
        <begin position="717"/>
        <end position="790"/>
    </location>
</feature>
<feature type="region of interest" description="Disordered" evidence="1">
    <location>
        <begin position="379"/>
        <end position="417"/>
    </location>
</feature>
<evidence type="ECO:0000256" key="1">
    <source>
        <dbReference type="SAM" id="MobiDB-lite"/>
    </source>
</evidence>
<gene>
    <name evidence="4" type="ORF">CBOVIS_LOCUS442</name>
</gene>
<dbReference type="Proteomes" id="UP000494206">
    <property type="component" value="Unassembled WGS sequence"/>
</dbReference>
<dbReference type="SMART" id="SM00271">
    <property type="entry name" value="DnaJ"/>
    <property type="match status" value="1"/>
</dbReference>
<dbReference type="SUPFAM" id="SSF53098">
    <property type="entry name" value="Ribonuclease H-like"/>
    <property type="match status" value="1"/>
</dbReference>
<dbReference type="PANTHER" id="PTHR37432">
    <property type="entry name" value="PROTEIN CBG21304"/>
    <property type="match status" value="1"/>
</dbReference>
<feature type="compositionally biased region" description="Polar residues" evidence="1">
    <location>
        <begin position="560"/>
        <end position="582"/>
    </location>
</feature>
<organism evidence="4 5">
    <name type="scientific">Caenorhabditis bovis</name>
    <dbReference type="NCBI Taxonomy" id="2654633"/>
    <lineage>
        <taxon>Eukaryota</taxon>
        <taxon>Metazoa</taxon>
        <taxon>Ecdysozoa</taxon>
        <taxon>Nematoda</taxon>
        <taxon>Chromadorea</taxon>
        <taxon>Rhabditida</taxon>
        <taxon>Rhabditina</taxon>
        <taxon>Rhabditomorpha</taxon>
        <taxon>Rhabditoidea</taxon>
        <taxon>Rhabditidae</taxon>
        <taxon>Peloderinae</taxon>
        <taxon>Caenorhabditis</taxon>
    </lineage>
</organism>
<dbReference type="SUPFAM" id="SSF46565">
    <property type="entry name" value="Chaperone J-domain"/>
    <property type="match status" value="1"/>
</dbReference>
<dbReference type="PANTHER" id="PTHR37432:SF1">
    <property type="entry name" value="HAT C-TERMINAL DIMERISATION DOMAIN-CONTAINING PROTEIN-RELATED"/>
    <property type="match status" value="1"/>
</dbReference>
<accession>A0A8S1EH27</accession>
<name>A0A8S1EH27_9PELO</name>
<feature type="region of interest" description="Disordered" evidence="1">
    <location>
        <begin position="599"/>
        <end position="639"/>
    </location>
</feature>
<dbReference type="CDD" id="cd06257">
    <property type="entry name" value="DnaJ"/>
    <property type="match status" value="1"/>
</dbReference>
<dbReference type="GO" id="GO:0015074">
    <property type="term" value="P:DNA integration"/>
    <property type="evidence" value="ECO:0007669"/>
    <property type="project" value="InterPro"/>
</dbReference>
<dbReference type="InterPro" id="IPR001584">
    <property type="entry name" value="Integrase_cat-core"/>
</dbReference>
<evidence type="ECO:0000259" key="3">
    <source>
        <dbReference type="PROSITE" id="PS50994"/>
    </source>
</evidence>
<evidence type="ECO:0000313" key="4">
    <source>
        <dbReference type="EMBL" id="CAB3396959.1"/>
    </source>
</evidence>
<dbReference type="PROSITE" id="PS50076">
    <property type="entry name" value="DNAJ_2"/>
    <property type="match status" value="1"/>
</dbReference>
<dbReference type="OrthoDB" id="1717591at2759"/>
<reference evidence="4 5" key="1">
    <citation type="submission" date="2020-04" db="EMBL/GenBank/DDBJ databases">
        <authorList>
            <person name="Laetsch R D."/>
            <person name="Stevens L."/>
            <person name="Kumar S."/>
            <person name="Blaxter L. M."/>
        </authorList>
    </citation>
    <scope>NUCLEOTIDE SEQUENCE [LARGE SCALE GENOMIC DNA]</scope>
</reference>